<evidence type="ECO:0000313" key="5">
    <source>
        <dbReference type="Ensembl" id="ENSHHUP00000044711.1"/>
    </source>
</evidence>
<reference evidence="5" key="2">
    <citation type="submission" date="2025-08" db="UniProtKB">
        <authorList>
            <consortium name="Ensembl"/>
        </authorList>
    </citation>
    <scope>IDENTIFICATION</scope>
</reference>
<accession>A0A4W5N021</accession>
<dbReference type="InterPro" id="IPR045230">
    <property type="entry name" value="MBS1/2-like"/>
</dbReference>
<evidence type="ECO:0000256" key="3">
    <source>
        <dbReference type="ARBA" id="ARBA00022490"/>
    </source>
</evidence>
<dbReference type="PANTHER" id="PTHR21213:SF26">
    <property type="entry name" value="ZGC:91910"/>
    <property type="match status" value="1"/>
</dbReference>
<keyword evidence="6" id="KW-1185">Reference proteome</keyword>
<dbReference type="Ensembl" id="ENSHHUT00000046366.1">
    <property type="protein sequence ID" value="ENSHHUP00000044711.1"/>
    <property type="gene ID" value="ENSHHUG00000027346.1"/>
</dbReference>
<evidence type="ECO:0000256" key="2">
    <source>
        <dbReference type="ARBA" id="ARBA00004496"/>
    </source>
</evidence>
<evidence type="ECO:0000256" key="4">
    <source>
        <dbReference type="ARBA" id="ARBA00023242"/>
    </source>
</evidence>
<dbReference type="Gene3D" id="4.10.1050.10">
    <property type="entry name" value="At2g23090-like"/>
    <property type="match status" value="1"/>
</dbReference>
<dbReference type="GO" id="GO:0005737">
    <property type="term" value="C:cytoplasm"/>
    <property type="evidence" value="ECO:0007669"/>
    <property type="project" value="UniProtKB-SubCell"/>
</dbReference>
<keyword evidence="3" id="KW-0963">Cytoplasm</keyword>
<sequence length="118" mass="12915">TNFTQSNIQSNMHNTCSTLKLNLNLLADAKAVDAKKKGVATDQKISAKAALVHTCFVCRVSSIDPKTFKQHVESKYPKCPMVPVLVDVQAYTHSNGPTAGARLFHHSHSRKQNTVLNA</sequence>
<dbReference type="SUPFAM" id="SSF118359">
    <property type="entry name" value="Expressed protein At2g23090/F21P24.15"/>
    <property type="match status" value="1"/>
</dbReference>
<reference evidence="6" key="1">
    <citation type="submission" date="2018-06" db="EMBL/GenBank/DDBJ databases">
        <title>Genome assembly of Danube salmon.</title>
        <authorList>
            <person name="Macqueen D.J."/>
            <person name="Gundappa M.K."/>
        </authorList>
    </citation>
    <scope>NUCLEOTIDE SEQUENCE [LARGE SCALE GENOMIC DNA]</scope>
</reference>
<proteinExistence type="predicted"/>
<keyword evidence="4" id="KW-0539">Nucleus</keyword>
<evidence type="ECO:0000313" key="6">
    <source>
        <dbReference type="Proteomes" id="UP000314982"/>
    </source>
</evidence>
<dbReference type="InterPro" id="IPR026939">
    <property type="entry name" value="ZNF706/At2g23090_sf"/>
</dbReference>
<dbReference type="AlphaFoldDB" id="A0A4W5N021"/>
<comment type="subcellular location">
    <subcellularLocation>
        <location evidence="2">Cytoplasm</location>
    </subcellularLocation>
    <subcellularLocation>
        <location evidence="1">Nucleus</location>
    </subcellularLocation>
</comment>
<dbReference type="GeneTree" id="ENSGT00970000196788"/>
<name>A0A4W5N021_9TELE</name>
<protein>
    <submittedName>
        <fullName evidence="5">Uncharacterized protein</fullName>
    </submittedName>
</protein>
<dbReference type="GO" id="GO:0005634">
    <property type="term" value="C:nucleus"/>
    <property type="evidence" value="ECO:0007669"/>
    <property type="project" value="UniProtKB-SubCell"/>
</dbReference>
<evidence type="ECO:0000256" key="1">
    <source>
        <dbReference type="ARBA" id="ARBA00004123"/>
    </source>
</evidence>
<organism evidence="5 6">
    <name type="scientific">Hucho hucho</name>
    <name type="common">huchen</name>
    <dbReference type="NCBI Taxonomy" id="62062"/>
    <lineage>
        <taxon>Eukaryota</taxon>
        <taxon>Metazoa</taxon>
        <taxon>Chordata</taxon>
        <taxon>Craniata</taxon>
        <taxon>Vertebrata</taxon>
        <taxon>Euteleostomi</taxon>
        <taxon>Actinopterygii</taxon>
        <taxon>Neopterygii</taxon>
        <taxon>Teleostei</taxon>
        <taxon>Protacanthopterygii</taxon>
        <taxon>Salmoniformes</taxon>
        <taxon>Salmonidae</taxon>
        <taxon>Salmoninae</taxon>
        <taxon>Hucho</taxon>
    </lineage>
</organism>
<dbReference type="Proteomes" id="UP000314982">
    <property type="component" value="Unassembled WGS sequence"/>
</dbReference>
<dbReference type="PANTHER" id="PTHR21213">
    <property type="entry name" value="GEO09665P1-RELATED"/>
    <property type="match status" value="1"/>
</dbReference>
<reference evidence="5" key="3">
    <citation type="submission" date="2025-09" db="UniProtKB">
        <authorList>
            <consortium name="Ensembl"/>
        </authorList>
    </citation>
    <scope>IDENTIFICATION</scope>
</reference>